<keyword evidence="1" id="KW-0812">Transmembrane</keyword>
<comment type="caution">
    <text evidence="3">The sequence shown here is derived from an EMBL/GenBank/DDBJ whole genome shotgun (WGS) entry which is preliminary data.</text>
</comment>
<accession>A0A4Y3KPW8</accession>
<evidence type="ECO:0000313" key="3">
    <source>
        <dbReference type="EMBL" id="GEA86469.1"/>
    </source>
</evidence>
<keyword evidence="1" id="KW-1133">Transmembrane helix</keyword>
<keyword evidence="1" id="KW-0472">Membrane</keyword>
<sequence length="131" mass="13097">MSARRGEGDRTAVGAAGRDAAHERGSVTAELAVVLPAVVLLLVALLVLVASALTQLRCADAARAGARAAAIGDDESGVRATAARVAGPDADVTVARSGDWVTVSVSDAVVSRGMRTGPLVARASAVAWVEP</sequence>
<dbReference type="AlphaFoldDB" id="A0A4Y3KPW8"/>
<dbReference type="NCBIfam" id="NF041390">
    <property type="entry name" value="TadE_Rv3655c"/>
    <property type="match status" value="1"/>
</dbReference>
<dbReference type="Pfam" id="PF07811">
    <property type="entry name" value="TadE"/>
    <property type="match status" value="1"/>
</dbReference>
<reference evidence="3" key="1">
    <citation type="submission" date="2019-06" db="EMBL/GenBank/DDBJ databases">
        <title>Whole genome shotgun sequence of Cellulomonas cellasea NBRC 3753.</title>
        <authorList>
            <person name="Hosoyama A."/>
            <person name="Uohara A."/>
            <person name="Ohji S."/>
            <person name="Ichikawa N."/>
        </authorList>
    </citation>
    <scope>NUCLEOTIDE SEQUENCE [LARGE SCALE GENOMIC DNA]</scope>
    <source>
        <strain evidence="3">NBRC 3753</strain>
    </source>
</reference>
<organism evidence="3 4">
    <name type="scientific">Cellulomonas cellasea</name>
    <dbReference type="NCBI Taxonomy" id="43670"/>
    <lineage>
        <taxon>Bacteria</taxon>
        <taxon>Bacillati</taxon>
        <taxon>Actinomycetota</taxon>
        <taxon>Actinomycetes</taxon>
        <taxon>Micrococcales</taxon>
        <taxon>Cellulomonadaceae</taxon>
        <taxon>Cellulomonas</taxon>
    </lineage>
</organism>
<dbReference type="EMBL" id="BJLR01000004">
    <property type="protein sequence ID" value="GEA86469.1"/>
    <property type="molecule type" value="Genomic_DNA"/>
</dbReference>
<evidence type="ECO:0000313" key="4">
    <source>
        <dbReference type="Proteomes" id="UP000317046"/>
    </source>
</evidence>
<proteinExistence type="predicted"/>
<protein>
    <recommendedName>
        <fullName evidence="2">TadE-like domain-containing protein</fullName>
    </recommendedName>
</protein>
<dbReference type="InterPro" id="IPR012495">
    <property type="entry name" value="TadE-like_dom"/>
</dbReference>
<name>A0A4Y3KPW8_9CELL</name>
<dbReference type="RefSeq" id="WP_246056283.1">
    <property type="nucleotide sequence ID" value="NZ_BJLR01000004.1"/>
</dbReference>
<feature type="transmembrane region" description="Helical" evidence="1">
    <location>
        <begin position="31"/>
        <end position="53"/>
    </location>
</feature>
<dbReference type="Proteomes" id="UP000317046">
    <property type="component" value="Unassembled WGS sequence"/>
</dbReference>
<evidence type="ECO:0000256" key="1">
    <source>
        <dbReference type="SAM" id="Phobius"/>
    </source>
</evidence>
<evidence type="ECO:0000259" key="2">
    <source>
        <dbReference type="Pfam" id="PF07811"/>
    </source>
</evidence>
<gene>
    <name evidence="3" type="ORF">CCE01nite_04180</name>
</gene>
<dbReference type="InterPro" id="IPR049790">
    <property type="entry name" value="Rv3655c/TadE"/>
</dbReference>
<feature type="domain" description="TadE-like" evidence="2">
    <location>
        <begin position="25"/>
        <end position="67"/>
    </location>
</feature>
<keyword evidence="4" id="KW-1185">Reference proteome</keyword>